<proteinExistence type="predicted"/>
<sequence>MSDNAAGLPAVLTLLLWVGVL</sequence>
<dbReference type="EMBL" id="CABWLC010000020">
    <property type="protein sequence ID" value="VXA88945.1"/>
    <property type="molecule type" value="Genomic_DNA"/>
</dbReference>
<dbReference type="AlphaFoldDB" id="A0A653LCY3"/>
<name>A0A653LCY3_AERVE</name>
<evidence type="ECO:0000313" key="1">
    <source>
        <dbReference type="EMBL" id="VXA88945.1"/>
    </source>
</evidence>
<dbReference type="Proteomes" id="UP000439123">
    <property type="component" value="Unassembled WGS sequence"/>
</dbReference>
<gene>
    <name evidence="1" type="ORF">AERO8C_70574</name>
</gene>
<evidence type="ECO:0000313" key="2">
    <source>
        <dbReference type="Proteomes" id="UP000439123"/>
    </source>
</evidence>
<accession>A0A653LCY3</accession>
<reference evidence="1 2" key="1">
    <citation type="submission" date="2019-10" db="EMBL/GenBank/DDBJ databases">
        <authorList>
            <person name="Karimi E."/>
        </authorList>
    </citation>
    <scope>NUCLEOTIDE SEQUENCE [LARGE SCALE GENOMIC DNA]</scope>
    <source>
        <strain evidence="1">Aeromonas sp. 8C</strain>
    </source>
</reference>
<organism evidence="1 2">
    <name type="scientific">Aeromonas veronii</name>
    <dbReference type="NCBI Taxonomy" id="654"/>
    <lineage>
        <taxon>Bacteria</taxon>
        <taxon>Pseudomonadati</taxon>
        <taxon>Pseudomonadota</taxon>
        <taxon>Gammaproteobacteria</taxon>
        <taxon>Aeromonadales</taxon>
        <taxon>Aeromonadaceae</taxon>
        <taxon>Aeromonas</taxon>
    </lineage>
</organism>
<protein>
    <submittedName>
        <fullName evidence="1">Uncharacterized protein</fullName>
    </submittedName>
</protein>